<keyword evidence="10" id="KW-1185">Reference proteome</keyword>
<feature type="domain" description="Rnh202 triple barrel" evidence="8">
    <location>
        <begin position="55"/>
        <end position="137"/>
    </location>
</feature>
<comment type="function">
    <text evidence="4">Non catalytic subunit of RNase H2, an endonuclease that specifically degrades the RNA of RNA:DNA hybrids. Participates in DNA replication, possibly by mediating the removal of lagging-strand Okazaki fragment RNA primers during DNA replication. Mediates the excision of single ribonucleotides from DNA:RNA duplexes.</text>
</comment>
<protein>
    <recommendedName>
        <fullName evidence="2">Ribonuclease H2 subunit B</fullName>
    </recommendedName>
    <alternativeName>
        <fullName evidence="5">Ribonuclease HI subunit B</fullName>
    </alternativeName>
</protein>
<organism evidence="9 10">
    <name type="scientific">Neurospora tetraspora</name>
    <dbReference type="NCBI Taxonomy" id="94610"/>
    <lineage>
        <taxon>Eukaryota</taxon>
        <taxon>Fungi</taxon>
        <taxon>Dikarya</taxon>
        <taxon>Ascomycota</taxon>
        <taxon>Pezizomycotina</taxon>
        <taxon>Sordariomycetes</taxon>
        <taxon>Sordariomycetidae</taxon>
        <taxon>Sordariales</taxon>
        <taxon>Sordariaceae</taxon>
        <taxon>Neurospora</taxon>
    </lineage>
</organism>
<keyword evidence="3" id="KW-0539">Nucleus</keyword>
<comment type="subcellular location">
    <subcellularLocation>
        <location evidence="1">Nucleus</location>
    </subcellularLocation>
</comment>
<dbReference type="PANTHER" id="PTHR13383">
    <property type="entry name" value="RIBONUCLEASE H2 SUBUNIT B"/>
    <property type="match status" value="1"/>
</dbReference>
<dbReference type="Proteomes" id="UP001278500">
    <property type="component" value="Unassembled WGS sequence"/>
</dbReference>
<dbReference type="Gene3D" id="1.10.20.120">
    <property type="match status" value="1"/>
</dbReference>
<evidence type="ECO:0000256" key="3">
    <source>
        <dbReference type="ARBA" id="ARBA00023242"/>
    </source>
</evidence>
<accession>A0AAE0MQV0</accession>
<feature type="compositionally biased region" description="Basic and acidic residues" evidence="6">
    <location>
        <begin position="399"/>
        <end position="417"/>
    </location>
</feature>
<proteinExistence type="predicted"/>
<evidence type="ECO:0000259" key="8">
    <source>
        <dbReference type="Pfam" id="PF17745"/>
    </source>
</evidence>
<reference evidence="9" key="1">
    <citation type="journal article" date="2023" name="Mol. Phylogenet. Evol.">
        <title>Genome-scale phylogeny and comparative genomics of the fungal order Sordariales.</title>
        <authorList>
            <person name="Hensen N."/>
            <person name="Bonometti L."/>
            <person name="Westerberg I."/>
            <person name="Brannstrom I.O."/>
            <person name="Guillou S."/>
            <person name="Cros-Aarteil S."/>
            <person name="Calhoun S."/>
            <person name="Haridas S."/>
            <person name="Kuo A."/>
            <person name="Mondo S."/>
            <person name="Pangilinan J."/>
            <person name="Riley R."/>
            <person name="LaButti K."/>
            <person name="Andreopoulos B."/>
            <person name="Lipzen A."/>
            <person name="Chen C."/>
            <person name="Yan M."/>
            <person name="Daum C."/>
            <person name="Ng V."/>
            <person name="Clum A."/>
            <person name="Steindorff A."/>
            <person name="Ohm R.A."/>
            <person name="Martin F."/>
            <person name="Silar P."/>
            <person name="Natvig D.O."/>
            <person name="Lalanne C."/>
            <person name="Gautier V."/>
            <person name="Ament-Velasquez S.L."/>
            <person name="Kruys A."/>
            <person name="Hutchinson M.I."/>
            <person name="Powell A.J."/>
            <person name="Barry K."/>
            <person name="Miller A.N."/>
            <person name="Grigoriev I.V."/>
            <person name="Debuchy R."/>
            <person name="Gladieux P."/>
            <person name="Hiltunen Thoren M."/>
            <person name="Johannesson H."/>
        </authorList>
    </citation>
    <scope>NUCLEOTIDE SEQUENCE</scope>
    <source>
        <strain evidence="9">CBS 560.94</strain>
    </source>
</reference>
<gene>
    <name evidence="9" type="ORF">B0H65DRAFT_218762</name>
</gene>
<evidence type="ECO:0000256" key="4">
    <source>
        <dbReference type="ARBA" id="ARBA00024778"/>
    </source>
</evidence>
<dbReference type="InterPro" id="IPR040456">
    <property type="entry name" value="RNase_H2_suB"/>
</dbReference>
<dbReference type="GO" id="GO:0032299">
    <property type="term" value="C:ribonuclease H2 complex"/>
    <property type="evidence" value="ECO:0007669"/>
    <property type="project" value="InterPro"/>
</dbReference>
<name>A0AAE0MQV0_9PEZI</name>
<dbReference type="GO" id="GO:0005654">
    <property type="term" value="C:nucleoplasm"/>
    <property type="evidence" value="ECO:0007669"/>
    <property type="project" value="TreeGrafter"/>
</dbReference>
<feature type="compositionally biased region" description="Low complexity" evidence="6">
    <location>
        <begin position="266"/>
        <end position="280"/>
    </location>
</feature>
<dbReference type="InterPro" id="IPR019024">
    <property type="entry name" value="RNase_H2_suB_wHTH"/>
</dbReference>
<sequence length="447" mass="49148">MPRTTRSKAAATASAESKDTSKTKSTSTTKTKSASSNSSIYTLAPEVDSPPNIFILPKSATPQSRIVTLQNPRYAKPTRYLVCPDSGSFYEFTKIAAPQNKSPRSWLIDSATLEDGTPLTPAQTTKDSELYVATQIDPLFLVLPALAAAKITDKKQQQRMFLSSDDHFDAVSEQDSSDGKRKNHLLEVLKWPQARKLLEKRMASVCDTVEAGDETMFRLNETKLVEELLSKAKRMSEGGLPKSMEEKFVAKALEAPIVGIRTTVTRSSTTVTTESTSTESQEGEETMETMTTTTSLSEATTAVATPTAGAGVEVVASLLPTPEILNLQRLRVSLNFLTSSYLPPSLSSYLKSQLSSPSSVDFTPLESYLAQLTKLRQEAVASRSHSDFSRKRIAGDEEEAFERAEKRRKKEEEEKVKKAGVSRGVKELAKVNTRGMMKLTSFFQKKT</sequence>
<feature type="region of interest" description="Disordered" evidence="6">
    <location>
        <begin position="399"/>
        <end position="422"/>
    </location>
</feature>
<feature type="region of interest" description="Disordered" evidence="6">
    <location>
        <begin position="266"/>
        <end position="288"/>
    </location>
</feature>
<dbReference type="Pfam" id="PF09468">
    <property type="entry name" value="RNase_H2-Ydr279"/>
    <property type="match status" value="1"/>
</dbReference>
<dbReference type="AlphaFoldDB" id="A0AAE0MQV0"/>
<dbReference type="RefSeq" id="XP_062680209.1">
    <property type="nucleotide sequence ID" value="XM_062822021.1"/>
</dbReference>
<dbReference type="InterPro" id="IPR041195">
    <property type="entry name" value="Rnh202_N"/>
</dbReference>
<feature type="region of interest" description="Disordered" evidence="6">
    <location>
        <begin position="1"/>
        <end position="38"/>
    </location>
</feature>
<dbReference type="PANTHER" id="PTHR13383:SF11">
    <property type="entry name" value="RIBONUCLEASE H2 SUBUNIT B"/>
    <property type="match status" value="1"/>
</dbReference>
<dbReference type="EMBL" id="JAUEPP010000005">
    <property type="protein sequence ID" value="KAK3342416.1"/>
    <property type="molecule type" value="Genomic_DNA"/>
</dbReference>
<comment type="caution">
    <text evidence="9">The sequence shown here is derived from an EMBL/GenBank/DDBJ whole genome shotgun (WGS) entry which is preliminary data.</text>
</comment>
<reference evidence="9" key="2">
    <citation type="submission" date="2023-06" db="EMBL/GenBank/DDBJ databases">
        <authorList>
            <consortium name="Lawrence Berkeley National Laboratory"/>
            <person name="Haridas S."/>
            <person name="Hensen N."/>
            <person name="Bonometti L."/>
            <person name="Westerberg I."/>
            <person name="Brannstrom I.O."/>
            <person name="Guillou S."/>
            <person name="Cros-Aarteil S."/>
            <person name="Calhoun S."/>
            <person name="Kuo A."/>
            <person name="Mondo S."/>
            <person name="Pangilinan J."/>
            <person name="Riley R."/>
            <person name="Labutti K."/>
            <person name="Andreopoulos B."/>
            <person name="Lipzen A."/>
            <person name="Chen C."/>
            <person name="Yanf M."/>
            <person name="Daum C."/>
            <person name="Ng V."/>
            <person name="Clum A."/>
            <person name="Steindorff A."/>
            <person name="Ohm R."/>
            <person name="Martin F."/>
            <person name="Silar P."/>
            <person name="Natvig D."/>
            <person name="Lalanne C."/>
            <person name="Gautier V."/>
            <person name="Ament-Velasquez S.L."/>
            <person name="Kruys A."/>
            <person name="Hutchinson M.I."/>
            <person name="Powell A.J."/>
            <person name="Barry K."/>
            <person name="Miller A.N."/>
            <person name="Grigoriev I.V."/>
            <person name="Debuchy R."/>
            <person name="Gladieux P."/>
            <person name="Thoren M.H."/>
            <person name="Johannesson H."/>
        </authorList>
    </citation>
    <scope>NUCLEOTIDE SEQUENCE</scope>
    <source>
        <strain evidence="9">CBS 560.94</strain>
    </source>
</reference>
<dbReference type="Pfam" id="PF17745">
    <property type="entry name" value="Ydr279_N"/>
    <property type="match status" value="1"/>
</dbReference>
<evidence type="ECO:0000256" key="5">
    <source>
        <dbReference type="ARBA" id="ARBA00033464"/>
    </source>
</evidence>
<dbReference type="Gene3D" id="2.20.25.530">
    <property type="match status" value="1"/>
</dbReference>
<evidence type="ECO:0000259" key="7">
    <source>
        <dbReference type="Pfam" id="PF09468"/>
    </source>
</evidence>
<evidence type="ECO:0000313" key="9">
    <source>
        <dbReference type="EMBL" id="KAK3342416.1"/>
    </source>
</evidence>
<feature type="domain" description="Ribonuclease H2 subunit B wHTH" evidence="7">
    <location>
        <begin position="140"/>
        <end position="350"/>
    </location>
</feature>
<dbReference type="GeneID" id="87859175"/>
<evidence type="ECO:0000256" key="2">
    <source>
        <dbReference type="ARBA" id="ARBA00019062"/>
    </source>
</evidence>
<dbReference type="GO" id="GO:0006401">
    <property type="term" value="P:RNA catabolic process"/>
    <property type="evidence" value="ECO:0007669"/>
    <property type="project" value="TreeGrafter"/>
</dbReference>
<evidence type="ECO:0000256" key="1">
    <source>
        <dbReference type="ARBA" id="ARBA00004123"/>
    </source>
</evidence>
<dbReference type="CDD" id="cd09270">
    <property type="entry name" value="RNase_H2-B"/>
    <property type="match status" value="1"/>
</dbReference>
<evidence type="ECO:0000256" key="6">
    <source>
        <dbReference type="SAM" id="MobiDB-lite"/>
    </source>
</evidence>
<feature type="compositionally biased region" description="Low complexity" evidence="6">
    <location>
        <begin position="23"/>
        <end position="38"/>
    </location>
</feature>
<evidence type="ECO:0000313" key="10">
    <source>
        <dbReference type="Proteomes" id="UP001278500"/>
    </source>
</evidence>